<name>A0AAN7RY45_MYCAM</name>
<reference evidence="1 2" key="1">
    <citation type="journal article" date="2023" name="J. Hered.">
        <title>Chromosome-level genome of the wood stork (Mycteria americana) provides insight into avian chromosome evolution.</title>
        <authorList>
            <person name="Flamio R. Jr."/>
            <person name="Ramstad K.M."/>
        </authorList>
    </citation>
    <scope>NUCLEOTIDE SEQUENCE [LARGE SCALE GENOMIC DNA]</scope>
    <source>
        <strain evidence="1">JAX WOST 10</strain>
    </source>
</reference>
<accession>A0AAN7RY45</accession>
<dbReference type="EMBL" id="JAUNZN010000016">
    <property type="protein sequence ID" value="KAK4811758.1"/>
    <property type="molecule type" value="Genomic_DNA"/>
</dbReference>
<comment type="caution">
    <text evidence="1">The sequence shown here is derived from an EMBL/GenBank/DDBJ whole genome shotgun (WGS) entry which is preliminary data.</text>
</comment>
<protein>
    <submittedName>
        <fullName evidence="1">Uncharacterized protein</fullName>
    </submittedName>
</protein>
<gene>
    <name evidence="1" type="ORF">QYF61_005326</name>
</gene>
<evidence type="ECO:0000313" key="2">
    <source>
        <dbReference type="Proteomes" id="UP001333110"/>
    </source>
</evidence>
<proteinExistence type="predicted"/>
<dbReference type="PANTHER" id="PTHR33332">
    <property type="entry name" value="REVERSE TRANSCRIPTASE DOMAIN-CONTAINING PROTEIN"/>
    <property type="match status" value="1"/>
</dbReference>
<keyword evidence="2" id="KW-1185">Reference proteome</keyword>
<evidence type="ECO:0000313" key="1">
    <source>
        <dbReference type="EMBL" id="KAK4811758.1"/>
    </source>
</evidence>
<dbReference type="Proteomes" id="UP001333110">
    <property type="component" value="Unassembled WGS sequence"/>
</dbReference>
<organism evidence="1 2">
    <name type="scientific">Mycteria americana</name>
    <name type="common">Wood stork</name>
    <dbReference type="NCBI Taxonomy" id="33587"/>
    <lineage>
        <taxon>Eukaryota</taxon>
        <taxon>Metazoa</taxon>
        <taxon>Chordata</taxon>
        <taxon>Craniata</taxon>
        <taxon>Vertebrata</taxon>
        <taxon>Euteleostomi</taxon>
        <taxon>Archelosauria</taxon>
        <taxon>Archosauria</taxon>
        <taxon>Dinosauria</taxon>
        <taxon>Saurischia</taxon>
        <taxon>Theropoda</taxon>
        <taxon>Coelurosauria</taxon>
        <taxon>Aves</taxon>
        <taxon>Neognathae</taxon>
        <taxon>Neoaves</taxon>
        <taxon>Aequornithes</taxon>
        <taxon>Ciconiiformes</taxon>
        <taxon>Ciconiidae</taxon>
        <taxon>Mycteria</taxon>
    </lineage>
</organism>
<dbReference type="AlphaFoldDB" id="A0AAN7RY45"/>
<sequence>MCLTPAYYTAVSKSCKIQQQNPRRALLRRLALSLATGNSKIFSPQSHTQLDSPYRPWRYRHILGPRCPSLTALHDIGLLCTTESRTPQKSNSSYSEKNSGILVDEKLDMSQQCVLTAQKANKILGCIKRSVASRSREVILPLYSALVRPHLEYSLQLWGPQHKKDTDLLKWVQRRATKMIRELEHFTYEERLREFGLFSLEMRKV</sequence>